<feature type="transmembrane region" description="Helical" evidence="1">
    <location>
        <begin position="48"/>
        <end position="75"/>
    </location>
</feature>
<name>A0A1G2FCM8_9BACT</name>
<dbReference type="AlphaFoldDB" id="A0A1G2FCM8"/>
<keyword evidence="1" id="KW-0472">Membrane</keyword>
<gene>
    <name evidence="2" type="ORF">A2815_01560</name>
</gene>
<dbReference type="EMBL" id="MHMY01000011">
    <property type="protein sequence ID" value="OGZ35380.1"/>
    <property type="molecule type" value="Genomic_DNA"/>
</dbReference>
<protein>
    <submittedName>
        <fullName evidence="2">Uncharacterized protein</fullName>
    </submittedName>
</protein>
<accession>A0A1G2FCM8</accession>
<proteinExistence type="predicted"/>
<sequence length="82" mass="9320">MKLRKKALGLAMGIVWGLTVFVATLWISARGGGEHFVLLQQFYFGYSISFLGAVLGLIYGFINGFIWGWLFGWFYNAFAREE</sequence>
<comment type="caution">
    <text evidence="2">The sequence shown here is derived from an EMBL/GenBank/DDBJ whole genome shotgun (WGS) entry which is preliminary data.</text>
</comment>
<evidence type="ECO:0000313" key="2">
    <source>
        <dbReference type="EMBL" id="OGZ35380.1"/>
    </source>
</evidence>
<keyword evidence="1" id="KW-0812">Transmembrane</keyword>
<evidence type="ECO:0000313" key="3">
    <source>
        <dbReference type="Proteomes" id="UP000176974"/>
    </source>
</evidence>
<dbReference type="Proteomes" id="UP000176974">
    <property type="component" value="Unassembled WGS sequence"/>
</dbReference>
<evidence type="ECO:0000256" key="1">
    <source>
        <dbReference type="SAM" id="Phobius"/>
    </source>
</evidence>
<reference evidence="2 3" key="1">
    <citation type="journal article" date="2016" name="Nat. Commun.">
        <title>Thousands of microbial genomes shed light on interconnected biogeochemical processes in an aquifer system.</title>
        <authorList>
            <person name="Anantharaman K."/>
            <person name="Brown C.T."/>
            <person name="Hug L.A."/>
            <person name="Sharon I."/>
            <person name="Castelle C.J."/>
            <person name="Probst A.J."/>
            <person name="Thomas B.C."/>
            <person name="Singh A."/>
            <person name="Wilkins M.J."/>
            <person name="Karaoz U."/>
            <person name="Brodie E.L."/>
            <person name="Williams K.H."/>
            <person name="Hubbard S.S."/>
            <person name="Banfield J.F."/>
        </authorList>
    </citation>
    <scope>NUCLEOTIDE SEQUENCE [LARGE SCALE GENOMIC DNA]</scope>
</reference>
<organism evidence="2 3">
    <name type="scientific">Candidatus Portnoybacteria bacterium RIFCSPHIGHO2_01_FULL_40_12b</name>
    <dbReference type="NCBI Taxonomy" id="1801994"/>
    <lineage>
        <taxon>Bacteria</taxon>
        <taxon>Candidatus Portnoyibacteriota</taxon>
    </lineage>
</organism>
<feature type="transmembrane region" description="Helical" evidence="1">
    <location>
        <begin position="7"/>
        <end position="28"/>
    </location>
</feature>
<keyword evidence="1" id="KW-1133">Transmembrane helix</keyword>
<dbReference type="NCBIfam" id="NF037947">
    <property type="entry name" value="holin_4"/>
    <property type="match status" value="1"/>
</dbReference>